<reference evidence="2 3" key="1">
    <citation type="submission" date="2016-03" db="EMBL/GenBank/DDBJ databases">
        <title>Complete genome sequence of Shewanella psychrophila WP2, a deep sea bacterium isolated from west Pacific sediment.</title>
        <authorList>
            <person name="Xu G."/>
            <person name="Jian H."/>
        </authorList>
    </citation>
    <scope>NUCLEOTIDE SEQUENCE [LARGE SCALE GENOMIC DNA]</scope>
    <source>
        <strain evidence="2 3">WP2</strain>
    </source>
</reference>
<name>A0A1S6HVQ8_9GAMM</name>
<dbReference type="OrthoDB" id="6316384at2"/>
<dbReference type="Proteomes" id="UP000189545">
    <property type="component" value="Chromosome"/>
</dbReference>
<feature type="region of interest" description="Disordered" evidence="1">
    <location>
        <begin position="387"/>
        <end position="419"/>
    </location>
</feature>
<accession>A0A1S6HVQ8</accession>
<proteinExistence type="predicted"/>
<feature type="region of interest" description="Disordered" evidence="1">
    <location>
        <begin position="69"/>
        <end position="89"/>
    </location>
</feature>
<feature type="region of interest" description="Disordered" evidence="1">
    <location>
        <begin position="1"/>
        <end position="22"/>
    </location>
</feature>
<evidence type="ECO:0000256" key="1">
    <source>
        <dbReference type="SAM" id="MobiDB-lite"/>
    </source>
</evidence>
<dbReference type="AlphaFoldDB" id="A0A1S6HVQ8"/>
<keyword evidence="3" id="KW-1185">Reference proteome</keyword>
<feature type="compositionally biased region" description="Basic and acidic residues" evidence="1">
    <location>
        <begin position="387"/>
        <end position="413"/>
    </location>
</feature>
<organism evidence="2 3">
    <name type="scientific">Shewanella psychrophila</name>
    <dbReference type="NCBI Taxonomy" id="225848"/>
    <lineage>
        <taxon>Bacteria</taxon>
        <taxon>Pseudomonadati</taxon>
        <taxon>Pseudomonadota</taxon>
        <taxon>Gammaproteobacteria</taxon>
        <taxon>Alteromonadales</taxon>
        <taxon>Shewanellaceae</taxon>
        <taxon>Shewanella</taxon>
    </lineage>
</organism>
<dbReference type="EMBL" id="CP014782">
    <property type="protein sequence ID" value="AQS39591.1"/>
    <property type="molecule type" value="Genomic_DNA"/>
</dbReference>
<dbReference type="RefSeq" id="WP_077754470.1">
    <property type="nucleotide sequence ID" value="NZ_CP014782.1"/>
</dbReference>
<dbReference type="KEGG" id="spsw:Sps_04506"/>
<sequence length="419" mass="47408">MYVQADKSKENKSRAVANSVTQKKNNLKQGCGFVDNRPEVIAQRKLQATTNNLIQKQVIPEKTNPELFRSETIKDSTSDYSDTPTNEKPVQRKVVSGRLNVIGEKHSDYKNGRNDEKDMLKDWYSIPDKNYWQEHDFKGVEQTKEGKSKRADPIIDHCRVQLLGLISAIKAEYSDATLLNDGVSEKVIKGIEFYWKSTYGSFLYLFHPDMSEAGKKHQDENYAVDDADKARLTKAWKDFEKADSAITKLRTLKTDEGGKWFEWTKLKNQKNQRNHVLEVRKLLHQVDQTLGGVLYNVDKADEQDEIVNVSREVAMVGAANKAVENGFTGAWKVGTAHVKSMLNPKGPHAGTKGATFTLTDRDEFLAEMKQYETGKLGIVSLVPGEKVKDITPTEEPRTGVTEERNVSKIKWSDSEYSAN</sequence>
<feature type="compositionally biased region" description="Basic and acidic residues" evidence="1">
    <location>
        <begin position="1"/>
        <end position="13"/>
    </location>
</feature>
<gene>
    <name evidence="2" type="ORF">Sps_04506</name>
</gene>
<feature type="compositionally biased region" description="Polar residues" evidence="1">
    <location>
        <begin position="78"/>
        <end position="88"/>
    </location>
</feature>
<evidence type="ECO:0000313" key="2">
    <source>
        <dbReference type="EMBL" id="AQS39591.1"/>
    </source>
</evidence>
<evidence type="ECO:0000313" key="3">
    <source>
        <dbReference type="Proteomes" id="UP000189545"/>
    </source>
</evidence>
<dbReference type="STRING" id="225848.Sps_04506"/>
<protein>
    <submittedName>
        <fullName evidence="2">Uncharacterized protein</fullName>
    </submittedName>
</protein>